<proteinExistence type="predicted"/>
<protein>
    <submittedName>
        <fullName evidence="1">Uncharacterized protein</fullName>
    </submittedName>
</protein>
<dbReference type="EMBL" id="CDHK01000008">
    <property type="protein sequence ID" value="CEJ60622.1"/>
    <property type="molecule type" value="Genomic_DNA"/>
</dbReference>
<dbReference type="AlphaFoldDB" id="A0A0F7U022"/>
<accession>A0A0F7U022</accession>
<reference evidence="2" key="1">
    <citation type="journal article" date="2015" name="Genome Announc.">
        <title>Draft genome sequence of the fungus Penicillium brasilianum MG11.</title>
        <authorList>
            <person name="Horn F."/>
            <person name="Linde J."/>
            <person name="Mattern D.J."/>
            <person name="Walther G."/>
            <person name="Guthke R."/>
            <person name="Brakhage A.A."/>
            <person name="Valiante V."/>
        </authorList>
    </citation>
    <scope>NUCLEOTIDE SEQUENCE [LARGE SCALE GENOMIC DNA]</scope>
    <source>
        <strain evidence="2">MG11</strain>
    </source>
</reference>
<evidence type="ECO:0000313" key="2">
    <source>
        <dbReference type="Proteomes" id="UP000042958"/>
    </source>
</evidence>
<name>A0A0F7U022_PENBI</name>
<sequence>MVSLPEDDVKIGTNPLKTLRVLIPDTHPDIDEYIKAQGLSNAIRAAVPLEKTASRPDRQTLVDLAVVGKELSRVERCLCCITSPLSDLSMVFIPTGSISDETDHERRKWLRSVWVYNKYLNAQIKQSETAQLSVLEWYDMRFHEMNTTMFQTYKKEPLILDRAPSVP</sequence>
<keyword evidence="2" id="KW-1185">Reference proteome</keyword>
<organism evidence="1 2">
    <name type="scientific">Penicillium brasilianum</name>
    <dbReference type="NCBI Taxonomy" id="104259"/>
    <lineage>
        <taxon>Eukaryota</taxon>
        <taxon>Fungi</taxon>
        <taxon>Dikarya</taxon>
        <taxon>Ascomycota</taxon>
        <taxon>Pezizomycotina</taxon>
        <taxon>Eurotiomycetes</taxon>
        <taxon>Eurotiomycetidae</taxon>
        <taxon>Eurotiales</taxon>
        <taxon>Aspergillaceae</taxon>
        <taxon>Penicillium</taxon>
    </lineage>
</organism>
<dbReference type="Proteomes" id="UP000042958">
    <property type="component" value="Unassembled WGS sequence"/>
</dbReference>
<gene>
    <name evidence="1" type="ORF">PMG11_09191</name>
</gene>
<evidence type="ECO:0000313" key="1">
    <source>
        <dbReference type="EMBL" id="CEJ60622.1"/>
    </source>
</evidence>
<dbReference type="OrthoDB" id="10405129at2759"/>